<accession>A0ABV0CU92</accession>
<dbReference type="EMBL" id="JBDLBR010000001">
    <property type="protein sequence ID" value="MEN7536430.1"/>
    <property type="molecule type" value="Genomic_DNA"/>
</dbReference>
<dbReference type="SUPFAM" id="SSF103515">
    <property type="entry name" value="Autotransporter"/>
    <property type="match status" value="1"/>
</dbReference>
<dbReference type="Proteomes" id="UP001484535">
    <property type="component" value="Unassembled WGS sequence"/>
</dbReference>
<gene>
    <name evidence="2" type="ORF">ABDJ38_04520</name>
</gene>
<sequence>MTCLRLIAPAFAIAATATTPALAELPDPVRAMVDAAIETGDPDKVATVIEIARSTNPESADELGTLQEAFEEDRAEAERIAAAEEERRIREAGLLANWSGQGQIGAFQSSGNTESIGLTAALALTRTGIDWTHKMKLSADYQRTDGETSRKQWLASYEPRYQLSERVFTYGFAQFESNRFQGYTGRYALSGGLGWKLIEQSDMNLSIKLGPAYRRTEFVDGTTDNNLAALFGLDFDWQLADNIKLTNDANATAEGGGQALVFVDSDNISLSALTGLEAKLNSSLSTRLSYSVEYNSDPPAGSVKTDTLARFTLVYGF</sequence>
<dbReference type="RefSeq" id="WP_346783863.1">
    <property type="nucleotide sequence ID" value="NZ_JBDLBR010000001.1"/>
</dbReference>
<proteinExistence type="predicted"/>
<dbReference type="Pfam" id="PF04338">
    <property type="entry name" value="DUF481"/>
    <property type="match status" value="1"/>
</dbReference>
<keyword evidence="3" id="KW-1185">Reference proteome</keyword>
<feature type="chain" id="PRO_5046474354" evidence="1">
    <location>
        <begin position="24"/>
        <end position="317"/>
    </location>
</feature>
<evidence type="ECO:0000313" key="2">
    <source>
        <dbReference type="EMBL" id="MEN7536430.1"/>
    </source>
</evidence>
<evidence type="ECO:0000313" key="3">
    <source>
        <dbReference type="Proteomes" id="UP001484535"/>
    </source>
</evidence>
<comment type="caution">
    <text evidence="2">The sequence shown here is derived from an EMBL/GenBank/DDBJ whole genome shotgun (WGS) entry which is preliminary data.</text>
</comment>
<dbReference type="InterPro" id="IPR007433">
    <property type="entry name" value="DUF481"/>
</dbReference>
<keyword evidence="1" id="KW-0732">Signal</keyword>
<organism evidence="2 3">
    <name type="scientific">Aurantiacibacter flavus</name>
    <dbReference type="NCBI Taxonomy" id="3145232"/>
    <lineage>
        <taxon>Bacteria</taxon>
        <taxon>Pseudomonadati</taxon>
        <taxon>Pseudomonadota</taxon>
        <taxon>Alphaproteobacteria</taxon>
        <taxon>Sphingomonadales</taxon>
        <taxon>Erythrobacteraceae</taxon>
        <taxon>Aurantiacibacter</taxon>
    </lineage>
</organism>
<name>A0ABV0CU92_9SPHN</name>
<dbReference type="InterPro" id="IPR036709">
    <property type="entry name" value="Autotransporte_beta_dom_sf"/>
</dbReference>
<feature type="signal peptide" evidence="1">
    <location>
        <begin position="1"/>
        <end position="23"/>
    </location>
</feature>
<evidence type="ECO:0000256" key="1">
    <source>
        <dbReference type="SAM" id="SignalP"/>
    </source>
</evidence>
<reference evidence="2 3" key="1">
    <citation type="submission" date="2024-05" db="EMBL/GenBank/DDBJ databases">
        <authorList>
            <person name="Park S."/>
        </authorList>
    </citation>
    <scope>NUCLEOTIDE SEQUENCE [LARGE SCALE GENOMIC DNA]</scope>
    <source>
        <strain evidence="2 3">DGU5</strain>
    </source>
</reference>
<protein>
    <submittedName>
        <fullName evidence="2">DUF481 domain-containing protein</fullName>
    </submittedName>
</protein>